<dbReference type="NCBIfam" id="NF047744">
    <property type="entry name" value="CG0192_rel"/>
    <property type="match status" value="1"/>
</dbReference>
<comment type="caution">
    <text evidence="6">The sequence shown here is derived from an EMBL/GenBank/DDBJ whole genome shotgun (WGS) entry which is preliminary data.</text>
</comment>
<keyword evidence="1" id="KW-0808">Transferase</keyword>
<evidence type="ECO:0000256" key="1">
    <source>
        <dbReference type="ARBA" id="ARBA00022679"/>
    </source>
</evidence>
<keyword evidence="4" id="KW-0067">ATP-binding</keyword>
<dbReference type="Proteomes" id="UP001575652">
    <property type="component" value="Unassembled WGS sequence"/>
</dbReference>
<dbReference type="EMBL" id="JBHDLJ010000015">
    <property type="protein sequence ID" value="MFB0835840.1"/>
    <property type="molecule type" value="Genomic_DNA"/>
</dbReference>
<organism evidence="6 7">
    <name type="scientific">Arthrobacter halodurans</name>
    <dbReference type="NCBI Taxonomy" id="516699"/>
    <lineage>
        <taxon>Bacteria</taxon>
        <taxon>Bacillati</taxon>
        <taxon>Actinomycetota</taxon>
        <taxon>Actinomycetes</taxon>
        <taxon>Micrococcales</taxon>
        <taxon>Micrococcaceae</taxon>
        <taxon>Arthrobacter</taxon>
    </lineage>
</organism>
<keyword evidence="7" id="KW-1185">Reference proteome</keyword>
<name>A0ABV4UT01_9MICC</name>
<accession>A0ABV4UT01</accession>
<dbReference type="InterPro" id="IPR040999">
    <property type="entry name" value="Mak_N_cap"/>
</dbReference>
<evidence type="ECO:0000256" key="4">
    <source>
        <dbReference type="ARBA" id="ARBA00022840"/>
    </source>
</evidence>
<feature type="domain" description="Maltokinase N-terminal cap" evidence="5">
    <location>
        <begin position="20"/>
        <end position="102"/>
    </location>
</feature>
<sequence>MALIYRAQLRPSKKDLIAAWLPAQPWYSGVHPSELQHLGAYRFDDPAGEVGMETHLVAVDGVVFHVPLTYRGAPLDGADEWLVGTMEHSVLGRRWVYDGCGDPVYIAALVTTMMAHQPQADELVDGETEPREWTVRVHSEGPVVHRVPRIGRPAPVTEDGVTVIRSGDLVISVARTVDLTGHIGGNWALTGRWAGLPHPVQLAAVTSEGH</sequence>
<gene>
    <name evidence="6" type="ORF">ACETWP_14705</name>
</gene>
<proteinExistence type="predicted"/>
<evidence type="ECO:0000256" key="2">
    <source>
        <dbReference type="ARBA" id="ARBA00022741"/>
    </source>
</evidence>
<dbReference type="RefSeq" id="WP_373973017.1">
    <property type="nucleotide sequence ID" value="NZ_JBHDLJ010000015.1"/>
</dbReference>
<evidence type="ECO:0000313" key="7">
    <source>
        <dbReference type="Proteomes" id="UP001575652"/>
    </source>
</evidence>
<reference evidence="6 7" key="1">
    <citation type="submission" date="2024-09" db="EMBL/GenBank/DDBJ databases">
        <authorList>
            <person name="Salinas-Garcia M.A."/>
            <person name="Prieme A."/>
        </authorList>
    </citation>
    <scope>NUCLEOTIDE SEQUENCE [LARGE SCALE GENOMIC DNA]</scope>
    <source>
        <strain evidence="6 7">DSM 21081</strain>
    </source>
</reference>
<protein>
    <recommendedName>
        <fullName evidence="5">Maltokinase N-terminal cap domain-containing protein</fullName>
    </recommendedName>
</protein>
<dbReference type="Pfam" id="PF18085">
    <property type="entry name" value="Mak_N_cap"/>
    <property type="match status" value="1"/>
</dbReference>
<keyword evidence="3" id="KW-0418">Kinase</keyword>
<evidence type="ECO:0000256" key="3">
    <source>
        <dbReference type="ARBA" id="ARBA00022777"/>
    </source>
</evidence>
<keyword evidence="2" id="KW-0547">Nucleotide-binding</keyword>
<evidence type="ECO:0000313" key="6">
    <source>
        <dbReference type="EMBL" id="MFB0835840.1"/>
    </source>
</evidence>
<evidence type="ECO:0000259" key="5">
    <source>
        <dbReference type="Pfam" id="PF18085"/>
    </source>
</evidence>